<reference evidence="15" key="1">
    <citation type="submission" date="2022-03" db="EMBL/GenBank/DDBJ databases">
        <authorList>
            <person name="Martin C."/>
        </authorList>
    </citation>
    <scope>NUCLEOTIDE SEQUENCE</scope>
</reference>
<comment type="catalytic activity">
    <reaction evidence="11">
        <text>K(+)(in) = K(+)(out)</text>
        <dbReference type="Rhea" id="RHEA:29463"/>
        <dbReference type="ChEBI" id="CHEBI:29103"/>
    </reaction>
</comment>
<dbReference type="Pfam" id="PF22614">
    <property type="entry name" value="Slo-like_RCK"/>
    <property type="match status" value="2"/>
</dbReference>
<dbReference type="Pfam" id="PF03493">
    <property type="entry name" value="BK_channel_a"/>
    <property type="match status" value="1"/>
</dbReference>
<evidence type="ECO:0000256" key="11">
    <source>
        <dbReference type="ARBA" id="ARBA00034430"/>
    </source>
</evidence>
<evidence type="ECO:0000256" key="3">
    <source>
        <dbReference type="ARBA" id="ARBA00022538"/>
    </source>
</evidence>
<protein>
    <recommendedName>
        <fullName evidence="14">RCK N-terminal domain-containing protein</fullName>
    </recommendedName>
</protein>
<dbReference type="PANTHER" id="PTHR10027:SF10">
    <property type="entry name" value="SLOWPOKE 2, ISOFORM D"/>
    <property type="match status" value="1"/>
</dbReference>
<proteinExistence type="predicted"/>
<organism evidence="15 16">
    <name type="scientific">Owenia fusiformis</name>
    <name type="common">Polychaete worm</name>
    <dbReference type="NCBI Taxonomy" id="6347"/>
    <lineage>
        <taxon>Eukaryota</taxon>
        <taxon>Metazoa</taxon>
        <taxon>Spiralia</taxon>
        <taxon>Lophotrochozoa</taxon>
        <taxon>Annelida</taxon>
        <taxon>Polychaeta</taxon>
        <taxon>Sedentaria</taxon>
        <taxon>Canalipalpata</taxon>
        <taxon>Sabellida</taxon>
        <taxon>Oweniida</taxon>
        <taxon>Oweniidae</taxon>
        <taxon>Owenia</taxon>
    </lineage>
</organism>
<dbReference type="PROSITE" id="PS51201">
    <property type="entry name" value="RCK_N"/>
    <property type="match status" value="1"/>
</dbReference>
<feature type="non-terminal residue" evidence="15">
    <location>
        <position position="897"/>
    </location>
</feature>
<evidence type="ECO:0000256" key="5">
    <source>
        <dbReference type="ARBA" id="ARBA00022826"/>
    </source>
</evidence>
<keyword evidence="6" id="KW-0630">Potassium</keyword>
<evidence type="ECO:0000256" key="12">
    <source>
        <dbReference type="SAM" id="MobiDB-lite"/>
    </source>
</evidence>
<evidence type="ECO:0000256" key="9">
    <source>
        <dbReference type="ARBA" id="ARBA00023136"/>
    </source>
</evidence>
<evidence type="ECO:0000256" key="4">
    <source>
        <dbReference type="ARBA" id="ARBA00022692"/>
    </source>
</evidence>
<keyword evidence="4 13" id="KW-0812">Transmembrane</keyword>
<dbReference type="FunFam" id="1.10.287.70:FF:000137">
    <property type="entry name" value="Slowpoke 2, isoform E"/>
    <property type="match status" value="1"/>
</dbReference>
<dbReference type="PANTHER" id="PTHR10027">
    <property type="entry name" value="CALCIUM-ACTIVATED POTASSIUM CHANNEL ALPHA CHAIN"/>
    <property type="match status" value="1"/>
</dbReference>
<evidence type="ECO:0000256" key="7">
    <source>
        <dbReference type="ARBA" id="ARBA00022989"/>
    </source>
</evidence>
<dbReference type="AlphaFoldDB" id="A0A8J1UUM9"/>
<gene>
    <name evidence="15" type="ORF">OFUS_LOCUS5484</name>
</gene>
<dbReference type="InterPro" id="IPR003148">
    <property type="entry name" value="RCK_N"/>
</dbReference>
<dbReference type="Gene3D" id="3.40.50.720">
    <property type="entry name" value="NAD(P)-binding Rossmann-like Domain"/>
    <property type="match status" value="1"/>
</dbReference>
<dbReference type="InterPro" id="IPR003929">
    <property type="entry name" value="K_chnl_BK_asu"/>
</dbReference>
<feature type="transmembrane region" description="Helical" evidence="13">
    <location>
        <begin position="156"/>
        <end position="176"/>
    </location>
</feature>
<dbReference type="InterPro" id="IPR013099">
    <property type="entry name" value="K_chnl_dom"/>
</dbReference>
<dbReference type="FunFam" id="3.40.50.720:FF:000034">
    <property type="entry name" value="Potassium channel subfamily T member 1"/>
    <property type="match status" value="1"/>
</dbReference>
<feature type="transmembrane region" description="Helical" evidence="13">
    <location>
        <begin position="250"/>
        <end position="268"/>
    </location>
</feature>
<keyword evidence="16" id="KW-1185">Reference proteome</keyword>
<dbReference type="SUPFAM" id="SSF81324">
    <property type="entry name" value="Voltage-gated potassium channels"/>
    <property type="match status" value="1"/>
</dbReference>
<evidence type="ECO:0000256" key="8">
    <source>
        <dbReference type="ARBA" id="ARBA00023065"/>
    </source>
</evidence>
<keyword evidence="5" id="KW-0631">Potassium channel</keyword>
<feature type="domain" description="RCK N-terminal" evidence="14">
    <location>
        <begin position="321"/>
        <end position="457"/>
    </location>
</feature>
<feature type="transmembrane region" description="Helical" evidence="13">
    <location>
        <begin position="65"/>
        <end position="83"/>
    </location>
</feature>
<name>A0A8J1UUM9_OWEFU</name>
<feature type="transmembrane region" description="Helical" evidence="13">
    <location>
        <begin position="123"/>
        <end position="144"/>
    </location>
</feature>
<dbReference type="Proteomes" id="UP000749559">
    <property type="component" value="Unassembled WGS sequence"/>
</dbReference>
<dbReference type="Gene3D" id="1.10.287.70">
    <property type="match status" value="1"/>
</dbReference>
<accession>A0A8J1UUM9</accession>
<keyword evidence="8" id="KW-0406">Ion transport</keyword>
<evidence type="ECO:0000256" key="2">
    <source>
        <dbReference type="ARBA" id="ARBA00022448"/>
    </source>
</evidence>
<feature type="region of interest" description="Disordered" evidence="12">
    <location>
        <begin position="660"/>
        <end position="683"/>
    </location>
</feature>
<evidence type="ECO:0000256" key="6">
    <source>
        <dbReference type="ARBA" id="ARBA00022958"/>
    </source>
</evidence>
<evidence type="ECO:0000256" key="1">
    <source>
        <dbReference type="ARBA" id="ARBA00004141"/>
    </source>
</evidence>
<evidence type="ECO:0000313" key="16">
    <source>
        <dbReference type="Proteomes" id="UP000749559"/>
    </source>
</evidence>
<keyword evidence="9 13" id="KW-0472">Membrane</keyword>
<dbReference type="GO" id="GO:0005886">
    <property type="term" value="C:plasma membrane"/>
    <property type="evidence" value="ECO:0007669"/>
    <property type="project" value="TreeGrafter"/>
</dbReference>
<feature type="transmembrane region" description="Helical" evidence="13">
    <location>
        <begin position="216"/>
        <end position="238"/>
    </location>
</feature>
<comment type="subcellular location">
    <subcellularLocation>
        <location evidence="1">Membrane</location>
        <topology evidence="1">Multi-pass membrane protein</topology>
    </subcellularLocation>
</comment>
<feature type="compositionally biased region" description="Polar residues" evidence="12">
    <location>
        <begin position="660"/>
        <end position="675"/>
    </location>
</feature>
<dbReference type="OrthoDB" id="257992at2759"/>
<dbReference type="EMBL" id="CAIIXF020000003">
    <property type="protein sequence ID" value="CAH1778584.1"/>
    <property type="molecule type" value="Genomic_DNA"/>
</dbReference>
<keyword evidence="10" id="KW-0407">Ion channel</keyword>
<keyword evidence="2" id="KW-0813">Transport</keyword>
<evidence type="ECO:0000313" key="15">
    <source>
        <dbReference type="EMBL" id="CAH1778584.1"/>
    </source>
</evidence>
<dbReference type="InterPro" id="IPR047871">
    <property type="entry name" value="K_chnl_Slo-like"/>
</dbReference>
<sequence length="897" mass="102692">KMVEVETSVPPLPPRYRFRDLIWGDHAMVDDDRVQIEFFTNEKSLKQRLQLYFVKNQRSSLRIRIFNLIIKLLTCVLYVVRVYTDECEKDMKSCFNHTAKSLSEFRENPHINWEMMLWVKRDMALWITQVTVACISLAETLLVTYLGYKGNILQQILSFGFILELINTVPFIITIFSEPLRNLFIPVFLNCWLAKSALENMLNDLHRVMQKNQSALAQQLVILAVTIACLIFTSMCGIQHIQRAGYTHMDLFQSFWFVIVTFSTVGYGDISPDIWPSQLFTTLLIASAFIVLPTQFEQLAYTWMERQKQGGTYSSHRAQNEKHVVVCATTLHTESIMDFLNEFYAHPKLQDYYVVLLSPCELEPTIKMILSVPIWAQRVIYIQGSVLKDSDLNRCRMQDAEACFILAQRNYADRNAADQHTIMRSWAVRDFAPHCPQYVQIFRPENKFHVKFAEHVVCEDEFKYAILANNCLCPGASTLITLLTHTSRGREGQDSDSEWQRLYGRCSGNEIYHIQLKNSKFFGEYEGKSFTYASFHAHRKYGVSLVGIQTENSPSIQLNPGPRHIMHETDTCFYMNLTKEENSAFILAHPNQEKDQRLDKLKMGDGKAYSKVASMIASVGSIILDLDKVGVDEPPVESEQLVQNIDGDNGTVALELQHTSVKPRSMSTSSQSNKEPSNKLELPKGLTIQSLAKRPSIAPVPAMLEAIGIEINVESDSSEDEPDAQEELWDAPDSDYYRGFPRVTPYIGTSPTLCHLVREKRPLCCLQLSQICEHNNYRHAKEYNWSQPVTIIAADHASTGLYNFVVPLRSHFLAKEKLQPIVLLLERKPDLVFLETISYFPMVYWMCGNTECLDDILRAGINLSENIVFVNKESSNSTEEEFMSDCNTIVGVQTIFR</sequence>
<evidence type="ECO:0000256" key="13">
    <source>
        <dbReference type="SAM" id="Phobius"/>
    </source>
</evidence>
<keyword evidence="3" id="KW-0633">Potassium transport</keyword>
<dbReference type="FunFam" id="3.40.50.720:FF:000011">
    <property type="entry name" value="Potassium channel subfamily T member 1"/>
    <property type="match status" value="1"/>
</dbReference>
<comment type="caution">
    <text evidence="15">The sequence shown here is derived from an EMBL/GenBank/DDBJ whole genome shotgun (WGS) entry which is preliminary data.</text>
</comment>
<dbReference type="Pfam" id="PF07885">
    <property type="entry name" value="Ion_trans_2"/>
    <property type="match status" value="1"/>
</dbReference>
<keyword evidence="7 13" id="KW-1133">Transmembrane helix</keyword>
<dbReference type="GO" id="GO:0005228">
    <property type="term" value="F:intracellular sodium-activated potassium channel activity"/>
    <property type="evidence" value="ECO:0007669"/>
    <property type="project" value="TreeGrafter"/>
</dbReference>
<dbReference type="GO" id="GO:0015271">
    <property type="term" value="F:outward rectifier potassium channel activity"/>
    <property type="evidence" value="ECO:0007669"/>
    <property type="project" value="TreeGrafter"/>
</dbReference>
<evidence type="ECO:0000256" key="10">
    <source>
        <dbReference type="ARBA" id="ARBA00023303"/>
    </source>
</evidence>
<evidence type="ECO:0000259" key="14">
    <source>
        <dbReference type="PROSITE" id="PS51201"/>
    </source>
</evidence>